<organism evidence="2 3">
    <name type="scientific">Ilex paraguariensis</name>
    <name type="common">yerba mate</name>
    <dbReference type="NCBI Taxonomy" id="185542"/>
    <lineage>
        <taxon>Eukaryota</taxon>
        <taxon>Viridiplantae</taxon>
        <taxon>Streptophyta</taxon>
        <taxon>Embryophyta</taxon>
        <taxon>Tracheophyta</taxon>
        <taxon>Spermatophyta</taxon>
        <taxon>Magnoliopsida</taxon>
        <taxon>eudicotyledons</taxon>
        <taxon>Gunneridae</taxon>
        <taxon>Pentapetalae</taxon>
        <taxon>asterids</taxon>
        <taxon>campanulids</taxon>
        <taxon>Aquifoliales</taxon>
        <taxon>Aquifoliaceae</taxon>
        <taxon>Ilex</taxon>
    </lineage>
</organism>
<comment type="caution">
    <text evidence="2">The sequence shown here is derived from an EMBL/GenBank/DDBJ whole genome shotgun (WGS) entry which is preliminary data.</text>
</comment>
<proteinExistence type="predicted"/>
<evidence type="ECO:0000313" key="3">
    <source>
        <dbReference type="Proteomes" id="UP001642360"/>
    </source>
</evidence>
<dbReference type="EMBL" id="CAUOFW020002959">
    <property type="protein sequence ID" value="CAK9157201.1"/>
    <property type="molecule type" value="Genomic_DNA"/>
</dbReference>
<accession>A0ABC8SJ33</accession>
<dbReference type="Proteomes" id="UP001642360">
    <property type="component" value="Unassembled WGS sequence"/>
</dbReference>
<gene>
    <name evidence="2" type="ORF">ILEXP_LOCUS25752</name>
</gene>
<keyword evidence="3" id="KW-1185">Reference proteome</keyword>
<evidence type="ECO:0000256" key="1">
    <source>
        <dbReference type="SAM" id="MobiDB-lite"/>
    </source>
</evidence>
<name>A0ABC8SJ33_9AQUA</name>
<feature type="compositionally biased region" description="Basic and acidic residues" evidence="1">
    <location>
        <begin position="46"/>
        <end position="64"/>
    </location>
</feature>
<sequence length="64" mass="7372">MAAYNPLTFSLLHFFENQWMVLMAEMLKLHFHAMGVCLHTNGSQQERGREGRVLKGKIPHETST</sequence>
<evidence type="ECO:0000313" key="2">
    <source>
        <dbReference type="EMBL" id="CAK9157201.1"/>
    </source>
</evidence>
<reference evidence="2 3" key="1">
    <citation type="submission" date="2024-02" db="EMBL/GenBank/DDBJ databases">
        <authorList>
            <person name="Vignale AGUSTIN F."/>
            <person name="Sosa J E."/>
            <person name="Modenutti C."/>
        </authorList>
    </citation>
    <scope>NUCLEOTIDE SEQUENCE [LARGE SCALE GENOMIC DNA]</scope>
</reference>
<feature type="region of interest" description="Disordered" evidence="1">
    <location>
        <begin position="42"/>
        <end position="64"/>
    </location>
</feature>
<protein>
    <submittedName>
        <fullName evidence="2">Uncharacterized protein</fullName>
    </submittedName>
</protein>
<dbReference type="AlphaFoldDB" id="A0ABC8SJ33"/>